<dbReference type="AlphaFoldDB" id="A0AAE9Z0W0"/>
<gene>
    <name evidence="1" type="ORF">SG34_017315</name>
</gene>
<organism evidence="1 2">
    <name type="scientific">Thalassomonas viridans</name>
    <dbReference type="NCBI Taxonomy" id="137584"/>
    <lineage>
        <taxon>Bacteria</taxon>
        <taxon>Pseudomonadati</taxon>
        <taxon>Pseudomonadota</taxon>
        <taxon>Gammaproteobacteria</taxon>
        <taxon>Alteromonadales</taxon>
        <taxon>Colwelliaceae</taxon>
        <taxon>Thalassomonas</taxon>
    </lineage>
</organism>
<accession>A0AAE9Z0W0</accession>
<dbReference type="RefSeq" id="WP_044837799.1">
    <property type="nucleotide sequence ID" value="NZ_CP059733.1"/>
</dbReference>
<dbReference type="KEGG" id="tvd:SG34_017315"/>
<reference evidence="1 2" key="1">
    <citation type="journal article" date="2015" name="Genome Announc.">
        <title>Draft Genome Sequences of Marine Isolates of Thalassomonas viridans and Thalassomonas actiniarum.</title>
        <authorList>
            <person name="Olonade I."/>
            <person name="van Zyl L.J."/>
            <person name="Trindade M."/>
        </authorList>
    </citation>
    <scope>NUCLEOTIDE SEQUENCE [LARGE SCALE GENOMIC DNA]</scope>
    <source>
        <strain evidence="1 2">XOM25</strain>
    </source>
</reference>
<keyword evidence="2" id="KW-1185">Reference proteome</keyword>
<dbReference type="EMBL" id="CP059733">
    <property type="protein sequence ID" value="WDE03167.1"/>
    <property type="molecule type" value="Genomic_DNA"/>
</dbReference>
<reference evidence="1 2" key="2">
    <citation type="journal article" date="2022" name="Mar. Drugs">
        <title>Bioassay-Guided Fractionation Leads to the Detection of Cholic Acid Generated by the Rare Thalassomonas sp.</title>
        <authorList>
            <person name="Pheiffer F."/>
            <person name="Schneider Y.K."/>
            <person name="Hansen E.H."/>
            <person name="Andersen J.H."/>
            <person name="Isaksson J."/>
            <person name="Busche T."/>
            <person name="R C."/>
            <person name="Kalinowski J."/>
            <person name="Zyl L.V."/>
            <person name="Trindade M."/>
        </authorList>
    </citation>
    <scope>NUCLEOTIDE SEQUENCE [LARGE SCALE GENOMIC DNA]</scope>
    <source>
        <strain evidence="1 2">XOM25</strain>
    </source>
</reference>
<protein>
    <submittedName>
        <fullName evidence="1">DUF1203 domain-containing protein</fullName>
    </submittedName>
</protein>
<sequence length="159" mass="17693">MPIDFQITPVDVEAFQSLFTLEPLVLANAHAKVIKVDEHPGYPCRVSLIDAKVGEQVLLLPYSHHDVDSPYRASGPVFVRLNAQTYMPAVNEIPEVVRHRLLSVRAYNSEHMMTDATVTAGSELKAAINSMFAQEEVDYLHIHNANPGCFSCAVYRAEN</sequence>
<proteinExistence type="predicted"/>
<name>A0AAE9Z0W0_9GAMM</name>
<dbReference type="Proteomes" id="UP000032352">
    <property type="component" value="Chromosome"/>
</dbReference>
<evidence type="ECO:0000313" key="2">
    <source>
        <dbReference type="Proteomes" id="UP000032352"/>
    </source>
</evidence>
<dbReference type="PIRSF" id="PIRSF034110">
    <property type="entry name" value="DUF1203"/>
    <property type="match status" value="1"/>
</dbReference>
<dbReference type="Pfam" id="PF06718">
    <property type="entry name" value="DUF1203"/>
    <property type="match status" value="1"/>
</dbReference>
<dbReference type="InterPro" id="IPR009593">
    <property type="entry name" value="DUF1203"/>
</dbReference>
<evidence type="ECO:0000313" key="1">
    <source>
        <dbReference type="EMBL" id="WDE03167.1"/>
    </source>
</evidence>